<evidence type="ECO:0000256" key="1">
    <source>
        <dbReference type="ARBA" id="ARBA00004305"/>
    </source>
</evidence>
<dbReference type="PRINTS" id="PR00830">
    <property type="entry name" value="ENDOLAPTASE"/>
</dbReference>
<evidence type="ECO:0000256" key="10">
    <source>
        <dbReference type="ARBA" id="ARBA00050665"/>
    </source>
</evidence>
<dbReference type="Gene3D" id="2.30.130.40">
    <property type="entry name" value="LON domain-like"/>
    <property type="match status" value="1"/>
</dbReference>
<dbReference type="SUPFAM" id="SSF88697">
    <property type="entry name" value="PUA domain-like"/>
    <property type="match status" value="1"/>
</dbReference>
<dbReference type="InterPro" id="IPR027417">
    <property type="entry name" value="P-loop_NTPase"/>
</dbReference>
<keyword evidence="5 11" id="KW-0378">Hydrolase</keyword>
<evidence type="ECO:0000256" key="6">
    <source>
        <dbReference type="ARBA" id="ARBA00022825"/>
    </source>
</evidence>
<evidence type="ECO:0000256" key="8">
    <source>
        <dbReference type="ARBA" id="ARBA00023125"/>
    </source>
</evidence>
<dbReference type="FunFam" id="1.20.5.5270:FF:000001">
    <property type="entry name" value="Lon protease homolog, mitochondrial"/>
    <property type="match status" value="1"/>
</dbReference>
<dbReference type="Pfam" id="PF00004">
    <property type="entry name" value="AAA"/>
    <property type="match status" value="1"/>
</dbReference>
<keyword evidence="17" id="KW-1185">Reference proteome</keyword>
<dbReference type="Pfam" id="PF02190">
    <property type="entry name" value="LON_substr_bdg"/>
    <property type="match status" value="1"/>
</dbReference>
<feature type="active site" evidence="11 12">
    <location>
        <position position="890"/>
    </location>
</feature>
<dbReference type="InterPro" id="IPR014721">
    <property type="entry name" value="Ribsml_uS5_D2-typ_fold_subgr"/>
</dbReference>
<evidence type="ECO:0000256" key="13">
    <source>
        <dbReference type="SAM" id="MobiDB-lite"/>
    </source>
</evidence>
<dbReference type="PANTHER" id="PTHR43718:SF2">
    <property type="entry name" value="LON PROTEASE HOMOLOG, MITOCHONDRIAL"/>
    <property type="match status" value="1"/>
</dbReference>
<dbReference type="FunFam" id="3.30.230.10:FF:000015">
    <property type="entry name" value="Lon protease homolog, mitochondrial"/>
    <property type="match status" value="1"/>
</dbReference>
<keyword evidence="8 11" id="KW-0238">DNA-binding</keyword>
<feature type="compositionally biased region" description="Basic and acidic residues" evidence="13">
    <location>
        <begin position="78"/>
        <end position="89"/>
    </location>
</feature>
<dbReference type="FunFam" id="1.20.58.1480:FF:000002">
    <property type="entry name" value="Lon protease homolog, mitochondrial"/>
    <property type="match status" value="1"/>
</dbReference>
<dbReference type="GO" id="GO:0034599">
    <property type="term" value="P:cellular response to oxidative stress"/>
    <property type="evidence" value="ECO:0007669"/>
    <property type="project" value="UniProtKB-UniRule"/>
</dbReference>
<dbReference type="AlphaFoldDB" id="A0A4D9CTF9"/>
<dbReference type="GO" id="GO:0016887">
    <property type="term" value="F:ATP hydrolysis activity"/>
    <property type="evidence" value="ECO:0007669"/>
    <property type="project" value="UniProtKB-UniRule"/>
</dbReference>
<feature type="domain" description="Lon N-terminal" evidence="15">
    <location>
        <begin position="136"/>
        <end position="340"/>
    </location>
</feature>
<dbReference type="PANTHER" id="PTHR43718">
    <property type="entry name" value="LON PROTEASE"/>
    <property type="match status" value="1"/>
</dbReference>
<evidence type="ECO:0000259" key="15">
    <source>
        <dbReference type="PROSITE" id="PS51787"/>
    </source>
</evidence>
<dbReference type="InterPro" id="IPR027065">
    <property type="entry name" value="Lon_Prtase"/>
</dbReference>
<dbReference type="InterPro" id="IPR008269">
    <property type="entry name" value="Lon_proteolytic"/>
</dbReference>
<dbReference type="Gene3D" id="3.30.230.10">
    <property type="match status" value="1"/>
</dbReference>
<dbReference type="Gene3D" id="1.20.58.1480">
    <property type="match status" value="1"/>
</dbReference>
<feature type="compositionally biased region" description="Gly residues" evidence="13">
    <location>
        <begin position="42"/>
        <end position="55"/>
    </location>
</feature>
<dbReference type="EMBL" id="SDOX01000122">
    <property type="protein sequence ID" value="TFJ81854.1"/>
    <property type="molecule type" value="Genomic_DNA"/>
</dbReference>
<comment type="subcellular location">
    <subcellularLocation>
        <location evidence="1 11">Mitochondrion matrix</location>
    </subcellularLocation>
    <subcellularLocation>
        <location evidence="2">Plastid</location>
    </subcellularLocation>
</comment>
<feature type="domain" description="Lon proteolytic" evidence="14">
    <location>
        <begin position="799"/>
        <end position="984"/>
    </location>
</feature>
<feature type="binding site" evidence="11">
    <location>
        <begin position="493"/>
        <end position="500"/>
    </location>
    <ligand>
        <name>ATP</name>
        <dbReference type="ChEBI" id="CHEBI:30616"/>
    </ligand>
</feature>
<dbReference type="InterPro" id="IPR003593">
    <property type="entry name" value="AAA+_ATPase"/>
</dbReference>
<evidence type="ECO:0000313" key="17">
    <source>
        <dbReference type="Proteomes" id="UP000355283"/>
    </source>
</evidence>
<evidence type="ECO:0000256" key="9">
    <source>
        <dbReference type="ARBA" id="ARBA00023128"/>
    </source>
</evidence>
<dbReference type="Pfam" id="PF05362">
    <property type="entry name" value="Lon_C"/>
    <property type="match status" value="1"/>
</dbReference>
<feature type="region of interest" description="Disordered" evidence="13">
    <location>
        <begin position="37"/>
        <end position="96"/>
    </location>
</feature>
<dbReference type="SMART" id="SM00464">
    <property type="entry name" value="LON"/>
    <property type="match status" value="1"/>
</dbReference>
<evidence type="ECO:0000256" key="2">
    <source>
        <dbReference type="ARBA" id="ARBA00004474"/>
    </source>
</evidence>
<evidence type="ECO:0000256" key="11">
    <source>
        <dbReference type="HAMAP-Rule" id="MF_03120"/>
    </source>
</evidence>
<dbReference type="InterPro" id="IPR003959">
    <property type="entry name" value="ATPase_AAA_core"/>
</dbReference>
<dbReference type="GO" id="GO:0051131">
    <property type="term" value="P:chaperone-mediated protein complex assembly"/>
    <property type="evidence" value="ECO:0007669"/>
    <property type="project" value="UniProtKB-UniRule"/>
</dbReference>
<feature type="compositionally biased region" description="Basic and acidic residues" evidence="13">
    <location>
        <begin position="742"/>
        <end position="751"/>
    </location>
</feature>
<organism evidence="16 17">
    <name type="scientific">Nannochloropsis salina CCMP1776</name>
    <dbReference type="NCBI Taxonomy" id="1027361"/>
    <lineage>
        <taxon>Eukaryota</taxon>
        <taxon>Sar</taxon>
        <taxon>Stramenopiles</taxon>
        <taxon>Ochrophyta</taxon>
        <taxon>Eustigmatophyceae</taxon>
        <taxon>Eustigmatales</taxon>
        <taxon>Monodopsidaceae</taxon>
        <taxon>Microchloropsis</taxon>
        <taxon>Microchloropsis salina</taxon>
    </lineage>
</organism>
<evidence type="ECO:0000256" key="3">
    <source>
        <dbReference type="ARBA" id="ARBA00022670"/>
    </source>
</evidence>
<dbReference type="GO" id="GO:0004252">
    <property type="term" value="F:serine-type endopeptidase activity"/>
    <property type="evidence" value="ECO:0007669"/>
    <property type="project" value="UniProtKB-UniRule"/>
</dbReference>
<dbReference type="InterPro" id="IPR027503">
    <property type="entry name" value="Lonm_euk"/>
</dbReference>
<evidence type="ECO:0000256" key="4">
    <source>
        <dbReference type="ARBA" id="ARBA00022741"/>
    </source>
</evidence>
<dbReference type="InterPro" id="IPR020568">
    <property type="entry name" value="Ribosomal_Su5_D2-typ_SF"/>
</dbReference>
<dbReference type="Gene3D" id="1.10.8.60">
    <property type="match status" value="1"/>
</dbReference>
<dbReference type="GO" id="GO:0004176">
    <property type="term" value="F:ATP-dependent peptidase activity"/>
    <property type="evidence" value="ECO:0007669"/>
    <property type="project" value="UniProtKB-UniRule"/>
</dbReference>
<dbReference type="FunFam" id="3.40.50.300:FF:000021">
    <property type="entry name" value="Lon protease homolog"/>
    <property type="match status" value="1"/>
</dbReference>
<dbReference type="NCBIfam" id="TIGR00763">
    <property type="entry name" value="lon"/>
    <property type="match status" value="1"/>
</dbReference>
<dbReference type="PROSITE" id="PS51787">
    <property type="entry name" value="LON_N"/>
    <property type="match status" value="1"/>
</dbReference>
<feature type="active site" evidence="11 12">
    <location>
        <position position="933"/>
    </location>
</feature>
<dbReference type="SUPFAM" id="SSF54211">
    <property type="entry name" value="Ribosomal protein S5 domain 2-like"/>
    <property type="match status" value="1"/>
</dbReference>
<comment type="catalytic activity">
    <reaction evidence="10 11">
        <text>Hydrolysis of proteins in presence of ATP.</text>
        <dbReference type="EC" id="3.4.21.53"/>
    </reaction>
</comment>
<dbReference type="CDD" id="cd19500">
    <property type="entry name" value="RecA-like_Lon"/>
    <property type="match status" value="1"/>
</dbReference>
<comment type="subunit">
    <text evidence="11">Homohexamer or homoheptamer. Organized in a ring with a central cavity.</text>
</comment>
<keyword evidence="9 11" id="KW-0496">Mitochondrion</keyword>
<keyword evidence="3 11" id="KW-0645">Protease</keyword>
<dbReference type="InterPro" id="IPR004815">
    <property type="entry name" value="Lon_bac/euk-typ"/>
</dbReference>
<keyword evidence="7 11" id="KW-0067">ATP-binding</keyword>
<dbReference type="HAMAP" id="MF_03120">
    <property type="entry name" value="lonm_euk"/>
    <property type="match status" value="1"/>
</dbReference>
<protein>
    <recommendedName>
        <fullName evidence="11">Lon protease homolog, mitochondrial</fullName>
        <ecNumber evidence="11">3.4.21.53</ecNumber>
    </recommendedName>
</protein>
<reference evidence="16 17" key="1">
    <citation type="submission" date="2019-01" db="EMBL/GenBank/DDBJ databases">
        <title>Nuclear Genome Assembly of the Microalgal Biofuel strain Nannochloropsis salina CCMP1776.</title>
        <authorList>
            <person name="Hovde B."/>
        </authorList>
    </citation>
    <scope>NUCLEOTIDE SEQUENCE [LARGE SCALE GENOMIC DNA]</scope>
    <source>
        <strain evidence="16 17">CCMP1776</strain>
    </source>
</reference>
<feature type="region of interest" description="Disordered" evidence="13">
    <location>
        <begin position="662"/>
        <end position="692"/>
    </location>
</feature>
<dbReference type="EC" id="3.4.21.53" evidence="11"/>
<dbReference type="InterPro" id="IPR046336">
    <property type="entry name" value="Lon_prtase_N_sf"/>
</dbReference>
<keyword evidence="4 11" id="KW-0547">Nucleotide-binding</keyword>
<evidence type="ECO:0000256" key="7">
    <source>
        <dbReference type="ARBA" id="ARBA00022840"/>
    </source>
</evidence>
<dbReference type="Gene3D" id="1.20.5.5270">
    <property type="match status" value="1"/>
</dbReference>
<comment type="function">
    <text evidence="11">ATP-dependent serine protease that mediates the selective degradation of misfolded, unassembled or oxidatively damaged polypeptides as well as certain short-lived regulatory proteins in the mitochondrial matrix. May also have a chaperone function in the assembly of inner membrane protein complexes. Participates in the regulation of mitochondrial gene expression and in the maintenance of the integrity of the mitochondrial genome. Binds to mitochondrial DNA in a site-specific manner.</text>
</comment>
<dbReference type="OrthoDB" id="2411602at2759"/>
<evidence type="ECO:0000256" key="12">
    <source>
        <dbReference type="PROSITE-ProRule" id="PRU01122"/>
    </source>
</evidence>
<dbReference type="InterPro" id="IPR015947">
    <property type="entry name" value="PUA-like_sf"/>
</dbReference>
<dbReference type="InterPro" id="IPR003111">
    <property type="entry name" value="Lon_prtase_N"/>
</dbReference>
<accession>A0A4D9CTF9</accession>
<evidence type="ECO:0000259" key="14">
    <source>
        <dbReference type="PROSITE" id="PS51786"/>
    </source>
</evidence>
<evidence type="ECO:0000313" key="16">
    <source>
        <dbReference type="EMBL" id="TFJ81854.1"/>
    </source>
</evidence>
<dbReference type="GO" id="GO:0007005">
    <property type="term" value="P:mitochondrion organization"/>
    <property type="evidence" value="ECO:0007669"/>
    <property type="project" value="TreeGrafter"/>
</dbReference>
<name>A0A4D9CTF9_9STRA</name>
<comment type="caution">
    <text evidence="16">The sequence shown here is derived from an EMBL/GenBank/DDBJ whole genome shotgun (WGS) entry which is preliminary data.</text>
</comment>
<evidence type="ECO:0000256" key="5">
    <source>
        <dbReference type="ARBA" id="ARBA00022801"/>
    </source>
</evidence>
<dbReference type="Proteomes" id="UP000355283">
    <property type="component" value="Unassembled WGS sequence"/>
</dbReference>
<comment type="similarity">
    <text evidence="11 12">Belongs to the peptidase S16 family.</text>
</comment>
<dbReference type="GO" id="GO:0009536">
    <property type="term" value="C:plastid"/>
    <property type="evidence" value="ECO:0007669"/>
    <property type="project" value="UniProtKB-SubCell"/>
</dbReference>
<keyword evidence="6 11" id="KW-0720">Serine protease</keyword>
<dbReference type="InterPro" id="IPR054594">
    <property type="entry name" value="Lon_lid"/>
</dbReference>
<sequence length="1000" mass="108868">MTSSSVLHSLSDASRICLRDPLHYQVVHVPVRSVASWWGKGNTEGGGENGGGGTGKGDKKKKGGGGEKPDASAPGGEEGGHVGSGDRGRQSTGGGDRVVVVENRTKGSHSSGAEASTLDAVAKVGAGENAPRHPHVLALPIMRRPFFPGLVQAVNITSPKVFEAISSIKNDYGHYYVGTFLRKEDPGEGSPPEVITDLSQIYQTGTLAQVQNTIPLGMGGQVVLVSHRRIKIDGSIALGPPLRVKVSHLEGRAYDPDSTLIKAYSNEVVSTVRELVKVNPLFKEHFNFYTQKIDIVDPFRLADFAATLSTAEGKELQEVLEELDAEKRLNKALILIKKELELGKIQQEIQQQVEAKISQKQREYFLMEQLKYIKKELGMEKDDKEALLTKFRERIKTLQVPKLAQAAIDEELEKLESLEKNSSEFNVTRNYLEWLTSLPWGVTSEENFDLKRAKVILDEDHYGLQDIKNRILEFMAVSKLKGSTQGKILCFVGPPGVGKTSIGKSIARALGRAFHRFSVGGLYDVAEIKGHRRTYVGAMPGKIIQCLKTVQTSNPLVLIDEVDKLGRDRGDPASALLELLDPNQNESFIDHYLDVPVDVSKVLFICTANLIDTIPGPLLDRMEVIRLSGYDLPEKVAIAQQYLIPKAREEAGIPMPSIEGREEAGLEGGKEGHVETKEGEGGEEAMEKKPHSAMDIPENVRITEGAIDSLIRWYCREAGVRNLEKHIEKICRKLAHEVVQKAEGVEPKGADELGPGGGEESGQGEEDVATREDWSVTEKNLEKYVGKRVFTSDRLYEGGAPPGVVMGLSWTAMGGASLYIEVQSVRHKSSGGGTLTSTGQMGSVMEESTRIAHTFARRKLEDFQADNAFFDTHDLHMHVPEGSIPKEGPSAGVTMTTALLSLALNRSVRADVAMTGEISLTGKVLPVGGIKEKTIAARRSGVTCLIFPHGNKKDFEELPGYLKEGLEVHFATVYNDVFDCAFAEESGGGGGSGGFLAPKE</sequence>
<dbReference type="SUPFAM" id="SSF52540">
    <property type="entry name" value="P-loop containing nucleoside triphosphate hydrolases"/>
    <property type="match status" value="1"/>
</dbReference>
<dbReference type="GO" id="GO:0070407">
    <property type="term" value="P:oxidation-dependent protein catabolic process"/>
    <property type="evidence" value="ECO:0007669"/>
    <property type="project" value="UniProtKB-UniRule"/>
</dbReference>
<dbReference type="Gene3D" id="3.40.50.300">
    <property type="entry name" value="P-loop containing nucleotide triphosphate hydrolases"/>
    <property type="match status" value="1"/>
</dbReference>
<feature type="region of interest" description="Disordered" evidence="13">
    <location>
        <begin position="742"/>
        <end position="774"/>
    </location>
</feature>
<dbReference type="GO" id="GO:0043565">
    <property type="term" value="F:sequence-specific DNA binding"/>
    <property type="evidence" value="ECO:0007669"/>
    <property type="project" value="UniProtKB-UniRule"/>
</dbReference>
<gene>
    <name evidence="16" type="ORF">NSK_007101</name>
</gene>
<proteinExistence type="inferred from homology"/>
<dbReference type="SMART" id="SM00382">
    <property type="entry name" value="AAA"/>
    <property type="match status" value="1"/>
</dbReference>
<dbReference type="PROSITE" id="PS51786">
    <property type="entry name" value="LON_PROTEOLYTIC"/>
    <property type="match status" value="1"/>
</dbReference>
<dbReference type="Pfam" id="PF22667">
    <property type="entry name" value="Lon_lid"/>
    <property type="match status" value="1"/>
</dbReference>
<dbReference type="GO" id="GO:0005759">
    <property type="term" value="C:mitochondrial matrix"/>
    <property type="evidence" value="ECO:0007669"/>
    <property type="project" value="UniProtKB-SubCell"/>
</dbReference>
<dbReference type="GO" id="GO:0006515">
    <property type="term" value="P:protein quality control for misfolded or incompletely synthesized proteins"/>
    <property type="evidence" value="ECO:0007669"/>
    <property type="project" value="UniProtKB-UniRule"/>
</dbReference>
<dbReference type="GO" id="GO:0005524">
    <property type="term" value="F:ATP binding"/>
    <property type="evidence" value="ECO:0007669"/>
    <property type="project" value="UniProtKB-UniRule"/>
</dbReference>
<dbReference type="GO" id="GO:0003697">
    <property type="term" value="F:single-stranded DNA binding"/>
    <property type="evidence" value="ECO:0007669"/>
    <property type="project" value="TreeGrafter"/>
</dbReference>